<dbReference type="PANTHER" id="PTHR34585">
    <property type="match status" value="1"/>
</dbReference>
<feature type="domain" description="Helix-turn-helix" evidence="1">
    <location>
        <begin position="36"/>
        <end position="85"/>
    </location>
</feature>
<evidence type="ECO:0000313" key="3">
    <source>
        <dbReference type="Proteomes" id="UP000305848"/>
    </source>
</evidence>
<proteinExistence type="predicted"/>
<sequence length="92" mass="10754">MEVITIQSEAFQQLVGKLDAIDTRLTQKEKQPEVQWLDNQEFMQLLKISKRTAQSYRDNGIISFSQIGSKIYYKLSDVEALLNKHYVKAFKK</sequence>
<dbReference type="RefSeq" id="WP_137263614.1">
    <property type="nucleotide sequence ID" value="NZ_SZQL01000021.1"/>
</dbReference>
<name>A0A4U3KWF5_9BACT</name>
<dbReference type="Pfam" id="PF12728">
    <property type="entry name" value="HTH_17"/>
    <property type="match status" value="1"/>
</dbReference>
<protein>
    <submittedName>
        <fullName evidence="2">Helix-turn-helix domain-containing protein</fullName>
    </submittedName>
</protein>
<organism evidence="2 3">
    <name type="scientific">Ilyomonas limi</name>
    <dbReference type="NCBI Taxonomy" id="2575867"/>
    <lineage>
        <taxon>Bacteria</taxon>
        <taxon>Pseudomonadati</taxon>
        <taxon>Bacteroidota</taxon>
        <taxon>Chitinophagia</taxon>
        <taxon>Chitinophagales</taxon>
        <taxon>Chitinophagaceae</taxon>
        <taxon>Ilyomonas</taxon>
    </lineage>
</organism>
<evidence type="ECO:0000259" key="1">
    <source>
        <dbReference type="Pfam" id="PF12728"/>
    </source>
</evidence>
<dbReference type="AlphaFoldDB" id="A0A4U3KWF5"/>
<keyword evidence="3" id="KW-1185">Reference proteome</keyword>
<dbReference type="EMBL" id="SZQL01000021">
    <property type="protein sequence ID" value="TKK65416.1"/>
    <property type="molecule type" value="Genomic_DNA"/>
</dbReference>
<comment type="caution">
    <text evidence="2">The sequence shown here is derived from an EMBL/GenBank/DDBJ whole genome shotgun (WGS) entry which is preliminary data.</text>
</comment>
<dbReference type="PANTHER" id="PTHR34585:SF22">
    <property type="entry name" value="HELIX-TURN-HELIX DOMAIN-CONTAINING PROTEIN"/>
    <property type="match status" value="1"/>
</dbReference>
<accession>A0A4U3KWF5</accession>
<dbReference type="InterPro" id="IPR041657">
    <property type="entry name" value="HTH_17"/>
</dbReference>
<dbReference type="OrthoDB" id="768005at2"/>
<dbReference type="SUPFAM" id="SSF46955">
    <property type="entry name" value="Putative DNA-binding domain"/>
    <property type="match status" value="1"/>
</dbReference>
<reference evidence="2 3" key="1">
    <citation type="submission" date="2019-05" db="EMBL/GenBank/DDBJ databases">
        <title>Panacibacter sp. strain 17mud1-8 Genome sequencing and assembly.</title>
        <authorList>
            <person name="Chhetri G."/>
        </authorList>
    </citation>
    <scope>NUCLEOTIDE SEQUENCE [LARGE SCALE GENOMIC DNA]</scope>
    <source>
        <strain evidence="2 3">17mud1-8</strain>
    </source>
</reference>
<dbReference type="InterPro" id="IPR009061">
    <property type="entry name" value="DNA-bd_dom_put_sf"/>
</dbReference>
<evidence type="ECO:0000313" key="2">
    <source>
        <dbReference type="EMBL" id="TKK65416.1"/>
    </source>
</evidence>
<dbReference type="Proteomes" id="UP000305848">
    <property type="component" value="Unassembled WGS sequence"/>
</dbReference>
<gene>
    <name evidence="2" type="ORF">FC093_20105</name>
</gene>